<keyword evidence="1" id="KW-0805">Transcription regulation</keyword>
<dbReference type="AlphaFoldDB" id="A0A430HXF0"/>
<evidence type="ECO:0000313" key="5">
    <source>
        <dbReference type="EMBL" id="RSZ62381.1"/>
    </source>
</evidence>
<dbReference type="Pfam" id="PF00356">
    <property type="entry name" value="LacI"/>
    <property type="match status" value="1"/>
</dbReference>
<feature type="domain" description="HTH lacI-type" evidence="4">
    <location>
        <begin position="6"/>
        <end position="60"/>
    </location>
</feature>
<gene>
    <name evidence="5" type="ORF">EAH68_09580</name>
</gene>
<dbReference type="EMBL" id="RXHJ01000011">
    <property type="protein sequence ID" value="RSZ62381.1"/>
    <property type="molecule type" value="Genomic_DNA"/>
</dbReference>
<keyword evidence="3" id="KW-0804">Transcription</keyword>
<dbReference type="OrthoDB" id="59108at2"/>
<dbReference type="GO" id="GO:0000976">
    <property type="term" value="F:transcription cis-regulatory region binding"/>
    <property type="evidence" value="ECO:0007669"/>
    <property type="project" value="TreeGrafter"/>
</dbReference>
<evidence type="ECO:0000259" key="4">
    <source>
        <dbReference type="PROSITE" id="PS50932"/>
    </source>
</evidence>
<dbReference type="InterPro" id="IPR010982">
    <property type="entry name" value="Lambda_DNA-bd_dom_sf"/>
</dbReference>
<dbReference type="GO" id="GO:0003700">
    <property type="term" value="F:DNA-binding transcription factor activity"/>
    <property type="evidence" value="ECO:0007669"/>
    <property type="project" value="TreeGrafter"/>
</dbReference>
<keyword evidence="6" id="KW-1185">Reference proteome</keyword>
<reference evidence="5 6" key="1">
    <citation type="submission" date="2018-12" db="EMBL/GenBank/DDBJ databases">
        <title>YIM 101343 draft genome.</title>
        <authorList>
            <person name="Chen X."/>
        </authorList>
    </citation>
    <scope>NUCLEOTIDE SEQUENCE [LARGE SCALE GENOMIC DNA]</scope>
    <source>
        <strain evidence="5 6">YIM 101343</strain>
    </source>
</reference>
<dbReference type="Gene3D" id="1.10.260.40">
    <property type="entry name" value="lambda repressor-like DNA-binding domains"/>
    <property type="match status" value="1"/>
</dbReference>
<dbReference type="PROSITE" id="PS50932">
    <property type="entry name" value="HTH_LACI_2"/>
    <property type="match status" value="1"/>
</dbReference>
<evidence type="ECO:0000313" key="6">
    <source>
        <dbReference type="Proteomes" id="UP000274907"/>
    </source>
</evidence>
<dbReference type="InterPro" id="IPR028082">
    <property type="entry name" value="Peripla_BP_I"/>
</dbReference>
<comment type="caution">
    <text evidence="5">The sequence shown here is derived from an EMBL/GenBank/DDBJ whole genome shotgun (WGS) entry which is preliminary data.</text>
</comment>
<evidence type="ECO:0000256" key="2">
    <source>
        <dbReference type="ARBA" id="ARBA00023125"/>
    </source>
</evidence>
<name>A0A430HXF0_9CORY</name>
<keyword evidence="2" id="KW-0238">DNA-binding</keyword>
<evidence type="ECO:0000256" key="3">
    <source>
        <dbReference type="ARBA" id="ARBA00023163"/>
    </source>
</evidence>
<dbReference type="SMART" id="SM00354">
    <property type="entry name" value="HTH_LACI"/>
    <property type="match status" value="1"/>
</dbReference>
<dbReference type="PROSITE" id="PS00356">
    <property type="entry name" value="HTH_LACI_1"/>
    <property type="match status" value="1"/>
</dbReference>
<dbReference type="Proteomes" id="UP000274907">
    <property type="component" value="Unassembled WGS sequence"/>
</dbReference>
<dbReference type="SUPFAM" id="SSF47413">
    <property type="entry name" value="lambda repressor-like DNA-binding domains"/>
    <property type="match status" value="1"/>
</dbReference>
<organism evidence="5 6">
    <name type="scientific">Corynebacterium hylobatis</name>
    <dbReference type="NCBI Taxonomy" id="1859290"/>
    <lineage>
        <taxon>Bacteria</taxon>
        <taxon>Bacillati</taxon>
        <taxon>Actinomycetota</taxon>
        <taxon>Actinomycetes</taxon>
        <taxon>Mycobacteriales</taxon>
        <taxon>Corynebacteriaceae</taxon>
        <taxon>Corynebacterium</taxon>
    </lineage>
</organism>
<proteinExistence type="predicted"/>
<dbReference type="InterPro" id="IPR046335">
    <property type="entry name" value="LacI/GalR-like_sensor"/>
</dbReference>
<dbReference type="SUPFAM" id="SSF53822">
    <property type="entry name" value="Periplasmic binding protein-like I"/>
    <property type="match status" value="1"/>
</dbReference>
<dbReference type="Pfam" id="PF13377">
    <property type="entry name" value="Peripla_BP_3"/>
    <property type="match status" value="1"/>
</dbReference>
<dbReference type="PANTHER" id="PTHR30146:SF109">
    <property type="entry name" value="HTH-TYPE TRANSCRIPTIONAL REGULATOR GALS"/>
    <property type="match status" value="1"/>
</dbReference>
<sequence length="326" mass="34856">MNPSPSTLKDVAAAAGVSISTASRALAGNPVIAERTRERVRRCAEELSYRPNPQARALRSARTNIIGVALPSLINPFFARMAHAIQQEAADNHLCTIISSTAEDTKQLHYSLDVLANQRVDGILAVPHQGSEDSFEKLAKARIPVVLVDRELPGAGLPTVASDPLPGMDAAVAHLVTNGHRHIGYLPGPANASTARGRLAAFEEACGRHGVDKREIHRGDAMELLERGVEAIIAGDTTLSLNALETLHTHKVAIGQDLAFIGFDDNLTMRLQAYPVSVIDQGVDNLGRTALNLLIALIADADAPESITTPTSLIIRPSSDFRRPHT</sequence>
<dbReference type="Gene3D" id="3.40.50.2300">
    <property type="match status" value="2"/>
</dbReference>
<protein>
    <submittedName>
        <fullName evidence="5">LacI family transcriptional regulator</fullName>
    </submittedName>
</protein>
<dbReference type="InterPro" id="IPR000843">
    <property type="entry name" value="HTH_LacI"/>
</dbReference>
<dbReference type="PANTHER" id="PTHR30146">
    <property type="entry name" value="LACI-RELATED TRANSCRIPTIONAL REPRESSOR"/>
    <property type="match status" value="1"/>
</dbReference>
<dbReference type="RefSeq" id="WP_126121110.1">
    <property type="nucleotide sequence ID" value="NZ_RXHJ01000011.1"/>
</dbReference>
<dbReference type="CDD" id="cd01392">
    <property type="entry name" value="HTH_LacI"/>
    <property type="match status" value="1"/>
</dbReference>
<evidence type="ECO:0000256" key="1">
    <source>
        <dbReference type="ARBA" id="ARBA00023015"/>
    </source>
</evidence>
<accession>A0A430HXF0</accession>